<dbReference type="PANTHER" id="PTHR12110:SF47">
    <property type="match status" value="1"/>
</dbReference>
<evidence type="ECO:0000259" key="3">
    <source>
        <dbReference type="Pfam" id="PF01261"/>
    </source>
</evidence>
<dbReference type="InterPro" id="IPR013022">
    <property type="entry name" value="Xyl_isomerase-like_TIM-brl"/>
</dbReference>
<dbReference type="Pfam" id="PF01261">
    <property type="entry name" value="AP_endonuc_2"/>
    <property type="match status" value="1"/>
</dbReference>
<gene>
    <name evidence="4" type="ORF">SAMN05216184_103139</name>
</gene>
<evidence type="ECO:0000256" key="2">
    <source>
        <dbReference type="SAM" id="MobiDB-lite"/>
    </source>
</evidence>
<feature type="region of interest" description="Disordered" evidence="2">
    <location>
        <begin position="197"/>
        <end position="216"/>
    </location>
</feature>
<dbReference type="PANTHER" id="PTHR12110">
    <property type="entry name" value="HYDROXYPYRUVATE ISOMERASE"/>
    <property type="match status" value="1"/>
</dbReference>
<dbReference type="SUPFAM" id="SSF51658">
    <property type="entry name" value="Xylose isomerase-like"/>
    <property type="match status" value="1"/>
</dbReference>
<sequence length="267" mass="29451">MRVPPILLSTSSCYPSSTESCFADAARLGYDGVEVMVWKWPETRDARRLGELAETYGVPVLSIHSPTLLLTQRVWGTDPWGKIDRSVELAEAVGAEAVVVHPPFRWQRDYAAGFVEGIARRQAATEVKLAVENMFPWKARAKDGSRTKERHAYLPHWDPVDLGYEHVTLDLSHAGVAGQDSLEVARRLGGRLAHLHLTDSTGSNRDEHLAPGRGSQPCEEVLRALPELGFTGSVAVEVTTRKMRPAEREAALAESLAFAREHLPSLT</sequence>
<dbReference type="EMBL" id="UETB01000003">
    <property type="protein sequence ID" value="SSA39957.1"/>
    <property type="molecule type" value="Genomic_DNA"/>
</dbReference>
<evidence type="ECO:0000313" key="4">
    <source>
        <dbReference type="EMBL" id="SSA39957.1"/>
    </source>
</evidence>
<accession>A0A2Y9ACB5</accession>
<organism evidence="4 5">
    <name type="scientific">Georgenia satyanarayanai</name>
    <dbReference type="NCBI Taxonomy" id="860221"/>
    <lineage>
        <taxon>Bacteria</taxon>
        <taxon>Bacillati</taxon>
        <taxon>Actinomycetota</taxon>
        <taxon>Actinomycetes</taxon>
        <taxon>Micrococcales</taxon>
        <taxon>Bogoriellaceae</taxon>
        <taxon>Georgenia</taxon>
    </lineage>
</organism>
<proteinExistence type="predicted"/>
<reference evidence="4 5" key="1">
    <citation type="submission" date="2016-10" db="EMBL/GenBank/DDBJ databases">
        <authorList>
            <person name="Cai Z."/>
        </authorList>
    </citation>
    <scope>NUCLEOTIDE SEQUENCE [LARGE SCALE GENOMIC DNA]</scope>
    <source>
        <strain evidence="4 5">CGMCC 1.10826</strain>
    </source>
</reference>
<feature type="domain" description="Xylose isomerase-like TIM barrel" evidence="3">
    <location>
        <begin position="22"/>
        <end position="261"/>
    </location>
</feature>
<dbReference type="InterPro" id="IPR036237">
    <property type="entry name" value="Xyl_isomerase-like_sf"/>
</dbReference>
<evidence type="ECO:0000313" key="5">
    <source>
        <dbReference type="Proteomes" id="UP000250222"/>
    </source>
</evidence>
<dbReference type="GO" id="GO:0016853">
    <property type="term" value="F:isomerase activity"/>
    <property type="evidence" value="ECO:0007669"/>
    <property type="project" value="UniProtKB-KW"/>
</dbReference>
<dbReference type="InterPro" id="IPR050312">
    <property type="entry name" value="IolE/XylAMocC-like"/>
</dbReference>
<keyword evidence="5" id="KW-1185">Reference proteome</keyword>
<keyword evidence="1" id="KW-0119">Carbohydrate metabolism</keyword>
<evidence type="ECO:0000256" key="1">
    <source>
        <dbReference type="ARBA" id="ARBA00023277"/>
    </source>
</evidence>
<name>A0A2Y9ACB5_9MICO</name>
<dbReference type="RefSeq" id="WP_110851801.1">
    <property type="nucleotide sequence ID" value="NZ_QKLZ01000003.1"/>
</dbReference>
<dbReference type="OrthoDB" id="3248123at2"/>
<dbReference type="Gene3D" id="3.20.20.150">
    <property type="entry name" value="Divalent-metal-dependent TIM barrel enzymes"/>
    <property type="match status" value="1"/>
</dbReference>
<dbReference type="Proteomes" id="UP000250222">
    <property type="component" value="Unassembled WGS sequence"/>
</dbReference>
<keyword evidence="4" id="KW-0413">Isomerase</keyword>
<protein>
    <submittedName>
        <fullName evidence="4">Sugar phosphate isomerase/epimerase</fullName>
    </submittedName>
</protein>
<dbReference type="AlphaFoldDB" id="A0A2Y9ACB5"/>